<name>A0A2P5T287_9GAMM</name>
<evidence type="ECO:0000256" key="4">
    <source>
        <dbReference type="ARBA" id="ARBA00022691"/>
    </source>
</evidence>
<dbReference type="SMART" id="SM00729">
    <property type="entry name" value="Elp3"/>
    <property type="match status" value="1"/>
</dbReference>
<dbReference type="NCBIfam" id="TIGR00510">
    <property type="entry name" value="lipA"/>
    <property type="match status" value="1"/>
</dbReference>
<dbReference type="RefSeq" id="WP_136132142.1">
    <property type="nucleotide sequence ID" value="NZ_PDKR01000001.1"/>
</dbReference>
<evidence type="ECO:0000256" key="9">
    <source>
        <dbReference type="HAMAP-Rule" id="MF_00206"/>
    </source>
</evidence>
<dbReference type="GO" id="GO:0046872">
    <property type="term" value="F:metal ion binding"/>
    <property type="evidence" value="ECO:0007669"/>
    <property type="project" value="UniProtKB-KW"/>
</dbReference>
<keyword evidence="5 9" id="KW-0479">Metal-binding</keyword>
<dbReference type="Proteomes" id="UP000295937">
    <property type="component" value="Unassembled WGS sequence"/>
</dbReference>
<dbReference type="EMBL" id="PDKR01000001">
    <property type="protein sequence ID" value="PPI88714.1"/>
    <property type="molecule type" value="Genomic_DNA"/>
</dbReference>
<keyword evidence="2 9" id="KW-0963">Cytoplasm</keyword>
<dbReference type="InterPro" id="IPR006638">
    <property type="entry name" value="Elp3/MiaA/NifB-like_rSAM"/>
</dbReference>
<dbReference type="SFLD" id="SFLDF00271">
    <property type="entry name" value="lipoyl_synthase"/>
    <property type="match status" value="1"/>
</dbReference>
<dbReference type="GO" id="GO:0051539">
    <property type="term" value="F:4 iron, 4 sulfur cluster binding"/>
    <property type="evidence" value="ECO:0007669"/>
    <property type="project" value="UniProtKB-UniRule"/>
</dbReference>
<dbReference type="InterPro" id="IPR007197">
    <property type="entry name" value="rSAM"/>
</dbReference>
<gene>
    <name evidence="9 11" type="primary">lipA</name>
    <name evidence="11" type="ORF">CRV09_00110</name>
</gene>
<feature type="binding site" evidence="9">
    <location>
        <position position="48"/>
    </location>
    <ligand>
        <name>[4Fe-4S] cluster</name>
        <dbReference type="ChEBI" id="CHEBI:49883"/>
        <label>1</label>
    </ligand>
</feature>
<dbReference type="AlphaFoldDB" id="A0A2P5T287"/>
<evidence type="ECO:0000256" key="3">
    <source>
        <dbReference type="ARBA" id="ARBA00022679"/>
    </source>
</evidence>
<dbReference type="NCBIfam" id="NF004019">
    <property type="entry name" value="PRK05481.1"/>
    <property type="match status" value="1"/>
</dbReference>
<dbReference type="InterPro" id="IPR003698">
    <property type="entry name" value="Lipoyl_synth"/>
</dbReference>
<feature type="binding site" evidence="9">
    <location>
        <position position="78"/>
    </location>
    <ligand>
        <name>[4Fe-4S] cluster</name>
        <dbReference type="ChEBI" id="CHEBI:49883"/>
        <label>2</label>
        <note>4Fe-4S-S-AdoMet</note>
    </ligand>
</feature>
<comment type="caution">
    <text evidence="11">The sequence shown here is derived from an EMBL/GenBank/DDBJ whole genome shotgun (WGS) entry which is preliminary data.</text>
</comment>
<dbReference type="Pfam" id="PF04055">
    <property type="entry name" value="Radical_SAM"/>
    <property type="match status" value="1"/>
</dbReference>
<comment type="subcellular location">
    <subcellularLocation>
        <location evidence="9">Cytoplasm</location>
    </subcellularLocation>
</comment>
<dbReference type="SFLD" id="SFLDG01058">
    <property type="entry name" value="lipoyl_synthase_like"/>
    <property type="match status" value="1"/>
</dbReference>
<evidence type="ECO:0000256" key="5">
    <source>
        <dbReference type="ARBA" id="ARBA00022723"/>
    </source>
</evidence>
<feature type="binding site" evidence="9">
    <location>
        <position position="53"/>
    </location>
    <ligand>
        <name>[4Fe-4S] cluster</name>
        <dbReference type="ChEBI" id="CHEBI:49883"/>
        <label>1</label>
    </ligand>
</feature>
<organism evidence="11 12">
    <name type="scientific">Candidatus Pantoea edessiphila</name>
    <dbReference type="NCBI Taxonomy" id="2044610"/>
    <lineage>
        <taxon>Bacteria</taxon>
        <taxon>Pseudomonadati</taxon>
        <taxon>Pseudomonadota</taxon>
        <taxon>Gammaproteobacteria</taxon>
        <taxon>Enterobacterales</taxon>
        <taxon>Erwiniaceae</taxon>
        <taxon>Pantoea</taxon>
    </lineage>
</organism>
<keyword evidence="1 9" id="KW-0004">4Fe-4S</keyword>
<feature type="domain" description="Radical SAM core" evidence="10">
    <location>
        <begin position="60"/>
        <end position="277"/>
    </location>
</feature>
<keyword evidence="7 9" id="KW-0411">Iron-sulfur</keyword>
<protein>
    <recommendedName>
        <fullName evidence="9">Lipoyl synthase</fullName>
        <ecNumber evidence="9">2.8.1.8</ecNumber>
    </recommendedName>
    <alternativeName>
        <fullName evidence="9">Lip-syn</fullName>
        <shortName evidence="9">LS</shortName>
    </alternativeName>
    <alternativeName>
        <fullName evidence="9">Lipoate synthase</fullName>
    </alternativeName>
    <alternativeName>
        <fullName evidence="9">Lipoic acid synthase</fullName>
    </alternativeName>
    <alternativeName>
        <fullName evidence="9">Sulfur insertion protein LipA</fullName>
    </alternativeName>
</protein>
<comment type="similarity">
    <text evidence="9">Belongs to the radical SAM superfamily. Lipoyl synthase family.</text>
</comment>
<evidence type="ECO:0000313" key="11">
    <source>
        <dbReference type="EMBL" id="PPI88714.1"/>
    </source>
</evidence>
<comment type="cofactor">
    <cofactor evidence="9">
        <name>[4Fe-4S] cluster</name>
        <dbReference type="ChEBI" id="CHEBI:49883"/>
    </cofactor>
    <text evidence="9">Binds 2 [4Fe-4S] clusters per subunit. One cluster is coordinated with 3 cysteines and an exchangeable S-adenosyl-L-methionine.</text>
</comment>
<feature type="binding site" evidence="9">
    <location>
        <position position="59"/>
    </location>
    <ligand>
        <name>[4Fe-4S] cluster</name>
        <dbReference type="ChEBI" id="CHEBI:49883"/>
        <label>1</label>
    </ligand>
</feature>
<comment type="pathway">
    <text evidence="9">Protein modification; protein lipoylation via endogenous pathway; protein N(6)-(lipoyl)lysine from octanoyl-[acyl-carrier-protein]: step 2/2.</text>
</comment>
<dbReference type="PANTHER" id="PTHR10949">
    <property type="entry name" value="LIPOYL SYNTHASE"/>
    <property type="match status" value="1"/>
</dbReference>
<dbReference type="InterPro" id="IPR013785">
    <property type="entry name" value="Aldolase_TIM"/>
</dbReference>
<evidence type="ECO:0000256" key="2">
    <source>
        <dbReference type="ARBA" id="ARBA00022490"/>
    </source>
</evidence>
<proteinExistence type="inferred from homology"/>
<dbReference type="OrthoDB" id="9787898at2"/>
<keyword evidence="4 9" id="KW-0949">S-adenosyl-L-methionine</keyword>
<evidence type="ECO:0000256" key="6">
    <source>
        <dbReference type="ARBA" id="ARBA00023004"/>
    </source>
</evidence>
<dbReference type="EC" id="2.8.1.8" evidence="9"/>
<evidence type="ECO:0000256" key="8">
    <source>
        <dbReference type="ARBA" id="ARBA00047326"/>
    </source>
</evidence>
<evidence type="ECO:0000256" key="1">
    <source>
        <dbReference type="ARBA" id="ARBA00022485"/>
    </source>
</evidence>
<keyword evidence="3 9" id="KW-0808">Transferase</keyword>
<sequence>MKIISIKNIENQETLSKPEWIKIKLPTNLVRINNIKAIMHENNVNSVCKEASCPNIVECFNNNTATFIILGVICTRKCPFCDVKHGNPSMPDPDEPNRLANAVIAIGLKYIVITSVNRDDLIDGGAQHFVNCIIAIRKHSPNVRIEILVPDFRKCMNHALKIINNQPPDIFGHNIENVPRIYRQIRPGANYKKSLQLLEKFKKYHPNIPSKSGLMVGLGETNAEIIKVMQDLRSHGVTMLTVGQYLQPSHKHLPVKRYISPKEFNDIKKEALSMGFTYAACGPLIRSSYYADRQDRGLHIN</sequence>
<dbReference type="GO" id="GO:0016992">
    <property type="term" value="F:lipoate synthase activity"/>
    <property type="evidence" value="ECO:0007669"/>
    <property type="project" value="UniProtKB-UniRule"/>
</dbReference>
<comment type="function">
    <text evidence="9">Catalyzes the radical-mediated insertion of two sulfur atoms into the C-6 and C-8 positions of the octanoyl moiety bound to the lipoyl domains of lipoate-dependent enzymes, thereby converting the octanoylated domains into lipoylated derivatives.</text>
</comment>
<dbReference type="PIRSF" id="PIRSF005963">
    <property type="entry name" value="Lipoyl_synth"/>
    <property type="match status" value="1"/>
</dbReference>
<dbReference type="SUPFAM" id="SSF102114">
    <property type="entry name" value="Radical SAM enzymes"/>
    <property type="match status" value="1"/>
</dbReference>
<dbReference type="UniPathway" id="UPA00538">
    <property type="reaction ID" value="UER00593"/>
</dbReference>
<dbReference type="Gene3D" id="3.20.20.70">
    <property type="entry name" value="Aldolase class I"/>
    <property type="match status" value="1"/>
</dbReference>
<evidence type="ECO:0000259" key="10">
    <source>
        <dbReference type="PROSITE" id="PS51918"/>
    </source>
</evidence>
<dbReference type="FunFam" id="3.20.20.70:FF:000040">
    <property type="entry name" value="Lipoyl synthase"/>
    <property type="match status" value="1"/>
</dbReference>
<comment type="catalytic activity">
    <reaction evidence="8 9">
        <text>[[Fe-S] cluster scaffold protein carrying a second [4Fe-4S](2+) cluster] + N(6)-octanoyl-L-lysyl-[protein] + 2 oxidized [2Fe-2S]-[ferredoxin] + 2 S-adenosyl-L-methionine + 4 H(+) = [[Fe-S] cluster scaffold protein] + N(6)-[(R)-dihydrolipoyl]-L-lysyl-[protein] + 4 Fe(3+) + 2 hydrogen sulfide + 2 5'-deoxyadenosine + 2 L-methionine + 2 reduced [2Fe-2S]-[ferredoxin]</text>
        <dbReference type="Rhea" id="RHEA:16585"/>
        <dbReference type="Rhea" id="RHEA-COMP:9928"/>
        <dbReference type="Rhea" id="RHEA-COMP:10000"/>
        <dbReference type="Rhea" id="RHEA-COMP:10001"/>
        <dbReference type="Rhea" id="RHEA-COMP:10475"/>
        <dbReference type="Rhea" id="RHEA-COMP:14568"/>
        <dbReference type="Rhea" id="RHEA-COMP:14569"/>
        <dbReference type="ChEBI" id="CHEBI:15378"/>
        <dbReference type="ChEBI" id="CHEBI:17319"/>
        <dbReference type="ChEBI" id="CHEBI:29034"/>
        <dbReference type="ChEBI" id="CHEBI:29919"/>
        <dbReference type="ChEBI" id="CHEBI:33722"/>
        <dbReference type="ChEBI" id="CHEBI:33737"/>
        <dbReference type="ChEBI" id="CHEBI:33738"/>
        <dbReference type="ChEBI" id="CHEBI:57844"/>
        <dbReference type="ChEBI" id="CHEBI:59789"/>
        <dbReference type="ChEBI" id="CHEBI:78809"/>
        <dbReference type="ChEBI" id="CHEBI:83100"/>
        <dbReference type="EC" id="2.8.1.8"/>
    </reaction>
</comment>
<evidence type="ECO:0000256" key="7">
    <source>
        <dbReference type="ARBA" id="ARBA00023014"/>
    </source>
</evidence>
<evidence type="ECO:0000313" key="12">
    <source>
        <dbReference type="Proteomes" id="UP000295937"/>
    </source>
</evidence>
<keyword evidence="6 9" id="KW-0408">Iron</keyword>
<dbReference type="HAMAP" id="MF_00206">
    <property type="entry name" value="Lipoyl_synth"/>
    <property type="match status" value="1"/>
</dbReference>
<dbReference type="SFLD" id="SFLDS00029">
    <property type="entry name" value="Radical_SAM"/>
    <property type="match status" value="1"/>
</dbReference>
<reference evidence="11 12" key="1">
    <citation type="journal article" date="2018" name="Genome Biol. Evol.">
        <title>Cladogenesis and Genomic Streamlining in Extracellular Endosymbionts of Tropical Stink Bugs.</title>
        <authorList>
            <person name="Otero-Bravo A."/>
            <person name="Goffredi S."/>
            <person name="Sabree Z.L."/>
        </authorList>
    </citation>
    <scope>NUCLEOTIDE SEQUENCE [LARGE SCALE GENOMIC DNA]</scope>
    <source>
        <strain evidence="11 12">SoEO</strain>
    </source>
</reference>
<accession>A0A2P5T287</accession>
<dbReference type="PROSITE" id="PS51918">
    <property type="entry name" value="RADICAL_SAM"/>
    <property type="match status" value="1"/>
</dbReference>
<dbReference type="GO" id="GO:0005737">
    <property type="term" value="C:cytoplasm"/>
    <property type="evidence" value="ECO:0007669"/>
    <property type="project" value="UniProtKB-SubCell"/>
</dbReference>
<dbReference type="NCBIfam" id="NF009544">
    <property type="entry name" value="PRK12928.1"/>
    <property type="match status" value="1"/>
</dbReference>
<feature type="binding site" evidence="9">
    <location>
        <position position="81"/>
    </location>
    <ligand>
        <name>[4Fe-4S] cluster</name>
        <dbReference type="ChEBI" id="CHEBI:49883"/>
        <label>2</label>
        <note>4Fe-4S-S-AdoMet</note>
    </ligand>
</feature>
<feature type="binding site" evidence="9">
    <location>
        <position position="74"/>
    </location>
    <ligand>
        <name>[4Fe-4S] cluster</name>
        <dbReference type="ChEBI" id="CHEBI:49883"/>
        <label>2</label>
        <note>4Fe-4S-S-AdoMet</note>
    </ligand>
</feature>
<dbReference type="GO" id="GO:0009249">
    <property type="term" value="P:protein lipoylation"/>
    <property type="evidence" value="ECO:0007669"/>
    <property type="project" value="UniProtKB-UniRule"/>
</dbReference>
<dbReference type="PANTHER" id="PTHR10949:SF0">
    <property type="entry name" value="LIPOYL SYNTHASE, MITOCHONDRIAL"/>
    <property type="match status" value="1"/>
</dbReference>
<feature type="binding site" evidence="9">
    <location>
        <position position="288"/>
    </location>
    <ligand>
        <name>[4Fe-4S] cluster</name>
        <dbReference type="ChEBI" id="CHEBI:49883"/>
        <label>1</label>
    </ligand>
</feature>
<dbReference type="InterPro" id="IPR058240">
    <property type="entry name" value="rSAM_sf"/>
</dbReference>